<keyword evidence="8" id="KW-1185">Reference proteome</keyword>
<feature type="compositionally biased region" description="Basic residues" evidence="5">
    <location>
        <begin position="160"/>
        <end position="174"/>
    </location>
</feature>
<gene>
    <name evidence="7" type="primary">engA'</name>
    <name evidence="7" type="ORF">Rifp1Sym_be00200</name>
</gene>
<keyword evidence="1" id="KW-0690">Ribosome biogenesis</keyword>
<keyword evidence="3" id="KW-0547">Nucleotide-binding</keyword>
<dbReference type="Proteomes" id="UP000004491">
    <property type="component" value="Unassembled WGS sequence"/>
</dbReference>
<dbReference type="InterPro" id="IPR015946">
    <property type="entry name" value="KH_dom-like_a/b"/>
</dbReference>
<comment type="caution">
    <text evidence="7">The sequence shown here is derived from an EMBL/GenBank/DDBJ whole genome shotgun (WGS) entry which is preliminary data.</text>
</comment>
<dbReference type="Gene3D" id="3.40.50.300">
    <property type="entry name" value="P-loop containing nucleotide triphosphate hydrolases"/>
    <property type="match status" value="1"/>
</dbReference>
<dbReference type="AlphaFoldDB" id="G2DCS6"/>
<dbReference type="InterPro" id="IPR032859">
    <property type="entry name" value="KH_dom-like"/>
</dbReference>
<evidence type="ECO:0000256" key="5">
    <source>
        <dbReference type="SAM" id="MobiDB-lite"/>
    </source>
</evidence>
<keyword evidence="4" id="KW-0342">GTP-binding</keyword>
<evidence type="ECO:0000313" key="7">
    <source>
        <dbReference type="EMBL" id="EGV51583.1"/>
    </source>
</evidence>
<evidence type="ECO:0000259" key="6">
    <source>
        <dbReference type="Pfam" id="PF14714"/>
    </source>
</evidence>
<dbReference type="Gene3D" id="3.30.300.20">
    <property type="match status" value="1"/>
</dbReference>
<dbReference type="GO" id="GO:0043022">
    <property type="term" value="F:ribosome binding"/>
    <property type="evidence" value="ECO:0007669"/>
    <property type="project" value="TreeGrafter"/>
</dbReference>
<sequence length="174" mass="20309">MLVINKWDGLDQGQRQQVREEIERKLPFLDFATHHYISALHGSGVGDLYRLVDRAYANATRDLATPELTRLLELLVQEHQPPLVRGRRIKLRYAHQGGKNPPIIVIHGNQTEHVPSTYRRYLVGRFRRALKLSGTPIRLEFRSGDNPYEGKRNKLTPRQIQKRKRLKKYVSRKG</sequence>
<evidence type="ECO:0000256" key="4">
    <source>
        <dbReference type="ARBA" id="ARBA00023134"/>
    </source>
</evidence>
<dbReference type="PANTHER" id="PTHR43834:SF6">
    <property type="entry name" value="GTPASE DER"/>
    <property type="match status" value="1"/>
</dbReference>
<evidence type="ECO:0000256" key="2">
    <source>
        <dbReference type="ARBA" id="ARBA00022737"/>
    </source>
</evidence>
<dbReference type="FunFam" id="3.30.300.20:FF:000004">
    <property type="entry name" value="GTPase Der"/>
    <property type="match status" value="1"/>
</dbReference>
<dbReference type="GO" id="GO:0042254">
    <property type="term" value="P:ribosome biogenesis"/>
    <property type="evidence" value="ECO:0007669"/>
    <property type="project" value="UniProtKB-KW"/>
</dbReference>
<dbReference type="SUPFAM" id="SSF52540">
    <property type="entry name" value="P-loop containing nucleoside triphosphate hydrolases"/>
    <property type="match status" value="1"/>
</dbReference>
<evidence type="ECO:0000256" key="3">
    <source>
        <dbReference type="ARBA" id="ARBA00022741"/>
    </source>
</evidence>
<feature type="compositionally biased region" description="Basic and acidic residues" evidence="5">
    <location>
        <begin position="142"/>
        <end position="152"/>
    </location>
</feature>
<accession>G2DCS6</accession>
<dbReference type="InterPro" id="IPR027417">
    <property type="entry name" value="P-loop_NTPase"/>
</dbReference>
<name>G2DCS6_9GAMM</name>
<dbReference type="GO" id="GO:0005525">
    <property type="term" value="F:GTP binding"/>
    <property type="evidence" value="ECO:0007669"/>
    <property type="project" value="UniProtKB-KW"/>
</dbReference>
<evidence type="ECO:0000313" key="8">
    <source>
        <dbReference type="Proteomes" id="UP000004491"/>
    </source>
</evidence>
<organism evidence="7 8">
    <name type="scientific">endosymbiont of Riftia pachyptila</name>
    <name type="common">vent Ph05</name>
    <dbReference type="NCBI Taxonomy" id="1048808"/>
    <lineage>
        <taxon>Bacteria</taxon>
        <taxon>Pseudomonadati</taxon>
        <taxon>Pseudomonadota</taxon>
        <taxon>Gammaproteobacteria</taxon>
        <taxon>sulfur-oxidizing symbionts</taxon>
    </lineage>
</organism>
<reference evidence="7" key="1">
    <citation type="journal article" date="2011" name="ISME J.">
        <title>The endosymbionts of the deep-sea tubeworms Riftia pachyptila and Tevnia jerichonana share an identical physiology as revealed by proteogenomic analyses.</title>
        <authorList>
            <person name="Gardebrecht A."/>
            <person name="Markert S."/>
            <person name="Felbeck H."/>
            <person name="Thuermer A."/>
            <person name="Albrecht D."/>
            <person name="Wollherr A."/>
            <person name="Kabisch J."/>
            <person name="Lehmann R."/>
            <person name="Daniel R."/>
            <person name="Liesegang H."/>
            <person name="Hecker M."/>
            <person name="Sievert S.M."/>
            <person name="Schweder T."/>
        </authorList>
    </citation>
    <scope>NUCLEOTIDE SEQUENCE [LARGE SCALE GENOMIC DNA]</scope>
</reference>
<dbReference type="PATRIC" id="fig|1048808.3.peg.1396"/>
<protein>
    <submittedName>
        <fullName evidence="7">GTP-binding protein engA</fullName>
    </submittedName>
</protein>
<feature type="domain" description="GTPase Der C-terminal KH-domain-like" evidence="6">
    <location>
        <begin position="64"/>
        <end position="142"/>
    </location>
</feature>
<proteinExistence type="predicted"/>
<feature type="region of interest" description="Disordered" evidence="5">
    <location>
        <begin position="142"/>
        <end position="174"/>
    </location>
</feature>
<evidence type="ECO:0000256" key="1">
    <source>
        <dbReference type="ARBA" id="ARBA00022517"/>
    </source>
</evidence>
<dbReference type="EMBL" id="AFOC01000032">
    <property type="protein sequence ID" value="EGV51583.1"/>
    <property type="molecule type" value="Genomic_DNA"/>
</dbReference>
<dbReference type="PANTHER" id="PTHR43834">
    <property type="entry name" value="GTPASE DER"/>
    <property type="match status" value="1"/>
</dbReference>
<dbReference type="Pfam" id="PF14714">
    <property type="entry name" value="KH_dom-like"/>
    <property type="match status" value="1"/>
</dbReference>
<keyword evidence="2" id="KW-0677">Repeat</keyword>